<feature type="transmembrane region" description="Helical" evidence="2">
    <location>
        <begin position="79"/>
        <end position="95"/>
    </location>
</feature>
<evidence type="ECO:0000256" key="2">
    <source>
        <dbReference type="SAM" id="Phobius"/>
    </source>
</evidence>
<reference evidence="3" key="1">
    <citation type="submission" date="2021-06" db="EMBL/GenBank/DDBJ databases">
        <authorList>
            <person name="Huq M.A."/>
        </authorList>
    </citation>
    <scope>NUCLEOTIDE SEQUENCE</scope>
    <source>
        <strain evidence="3">MAH-26</strain>
    </source>
</reference>
<dbReference type="AlphaFoldDB" id="A0A9E2S954"/>
<evidence type="ECO:0000313" key="4">
    <source>
        <dbReference type="Proteomes" id="UP000812270"/>
    </source>
</evidence>
<feature type="transmembrane region" description="Helical" evidence="2">
    <location>
        <begin position="46"/>
        <end position="67"/>
    </location>
</feature>
<dbReference type="RefSeq" id="WP_217789772.1">
    <property type="nucleotide sequence ID" value="NZ_JAHSPG010000002.1"/>
</dbReference>
<comment type="caution">
    <text evidence="3">The sequence shown here is derived from an EMBL/GenBank/DDBJ whole genome shotgun (WGS) entry which is preliminary data.</text>
</comment>
<accession>A0A9E2S954</accession>
<sequence length="161" mass="18837">MKRLLPLSVFLAVLSFIAGFLLSKMSFIGRIGISLFYKEYTFMKTWWKGTLVIFAALFFLMLLQAAVDRKLVKKRANSFHLLALTAAIVGMYFTYRDFQYYYTHRLLKEKFHLGGYLFWIGWAGISLYFLFSKQQSPSANENLPMETTDNSEDQQRANKTY</sequence>
<organism evidence="3 4">
    <name type="scientific">Pinibacter aurantiacus</name>
    <dbReference type="NCBI Taxonomy" id="2851599"/>
    <lineage>
        <taxon>Bacteria</taxon>
        <taxon>Pseudomonadati</taxon>
        <taxon>Bacteroidota</taxon>
        <taxon>Chitinophagia</taxon>
        <taxon>Chitinophagales</taxon>
        <taxon>Chitinophagaceae</taxon>
        <taxon>Pinibacter</taxon>
    </lineage>
</organism>
<dbReference type="EMBL" id="JAHSPG010000002">
    <property type="protein sequence ID" value="MBV4356210.1"/>
    <property type="molecule type" value="Genomic_DNA"/>
</dbReference>
<gene>
    <name evidence="3" type="ORF">KTO63_03555</name>
</gene>
<evidence type="ECO:0000256" key="1">
    <source>
        <dbReference type="SAM" id="MobiDB-lite"/>
    </source>
</evidence>
<keyword evidence="2" id="KW-0472">Membrane</keyword>
<keyword evidence="2" id="KW-0812">Transmembrane</keyword>
<feature type="region of interest" description="Disordered" evidence="1">
    <location>
        <begin position="140"/>
        <end position="161"/>
    </location>
</feature>
<feature type="transmembrane region" description="Helical" evidence="2">
    <location>
        <begin position="115"/>
        <end position="131"/>
    </location>
</feature>
<keyword evidence="2" id="KW-1133">Transmembrane helix</keyword>
<proteinExistence type="predicted"/>
<keyword evidence="4" id="KW-1185">Reference proteome</keyword>
<evidence type="ECO:0000313" key="3">
    <source>
        <dbReference type="EMBL" id="MBV4356210.1"/>
    </source>
</evidence>
<protein>
    <submittedName>
        <fullName evidence="3">Uncharacterized protein</fullName>
    </submittedName>
</protein>
<dbReference type="Proteomes" id="UP000812270">
    <property type="component" value="Unassembled WGS sequence"/>
</dbReference>
<name>A0A9E2S954_9BACT</name>